<dbReference type="PANTHER" id="PTHR38795:SF1">
    <property type="entry name" value="DUF6604 DOMAIN-CONTAINING PROTEIN"/>
    <property type="match status" value="1"/>
</dbReference>
<proteinExistence type="predicted"/>
<evidence type="ECO:0000259" key="2">
    <source>
        <dbReference type="Pfam" id="PF20253"/>
    </source>
</evidence>
<keyword evidence="4" id="KW-1185">Reference proteome</keyword>
<dbReference type="PANTHER" id="PTHR38795">
    <property type="entry name" value="DUF6604 DOMAIN-CONTAINING PROTEIN"/>
    <property type="match status" value="1"/>
</dbReference>
<feature type="compositionally biased region" description="Polar residues" evidence="1">
    <location>
        <begin position="186"/>
        <end position="198"/>
    </location>
</feature>
<dbReference type="Pfam" id="PF20253">
    <property type="entry name" value="DUF6604"/>
    <property type="match status" value="1"/>
</dbReference>
<reference evidence="3 4" key="1">
    <citation type="submission" date="2017-10" db="EMBL/GenBank/DDBJ databases">
        <title>Comparative genomics in systemic dimorphic fungi from Ajellomycetaceae.</title>
        <authorList>
            <person name="Munoz J.F."/>
            <person name="Mcewen J.G."/>
            <person name="Clay O.K."/>
            <person name="Cuomo C.A."/>
        </authorList>
    </citation>
    <scope>NUCLEOTIDE SEQUENCE [LARGE SCALE GENOMIC DNA]</scope>
    <source>
        <strain evidence="3 4">UAMH5409</strain>
    </source>
</reference>
<feature type="compositionally biased region" description="Basic and acidic residues" evidence="1">
    <location>
        <begin position="134"/>
        <end position="148"/>
    </location>
</feature>
<dbReference type="OrthoDB" id="4366272at2759"/>
<gene>
    <name evidence="3" type="ORF">AJ79_01898</name>
</gene>
<dbReference type="STRING" id="1447875.A0A2B7Y561"/>
<evidence type="ECO:0000313" key="4">
    <source>
        <dbReference type="Proteomes" id="UP000223968"/>
    </source>
</evidence>
<accession>A0A2B7Y561</accession>
<evidence type="ECO:0000313" key="3">
    <source>
        <dbReference type="EMBL" id="PGH16131.1"/>
    </source>
</evidence>
<dbReference type="InterPro" id="IPR046539">
    <property type="entry name" value="DUF6604"/>
</dbReference>
<feature type="compositionally biased region" description="Basic residues" evidence="1">
    <location>
        <begin position="200"/>
        <end position="218"/>
    </location>
</feature>
<protein>
    <recommendedName>
        <fullName evidence="2">DUF6604 domain-containing protein</fullName>
    </recommendedName>
</protein>
<comment type="caution">
    <text evidence="3">The sequence shown here is derived from an EMBL/GenBank/DDBJ whole genome shotgun (WGS) entry which is preliminary data.</text>
</comment>
<evidence type="ECO:0000256" key="1">
    <source>
        <dbReference type="SAM" id="MobiDB-lite"/>
    </source>
</evidence>
<organism evidence="3 4">
    <name type="scientific">Helicocarpus griseus UAMH5409</name>
    <dbReference type="NCBI Taxonomy" id="1447875"/>
    <lineage>
        <taxon>Eukaryota</taxon>
        <taxon>Fungi</taxon>
        <taxon>Dikarya</taxon>
        <taxon>Ascomycota</taxon>
        <taxon>Pezizomycotina</taxon>
        <taxon>Eurotiomycetes</taxon>
        <taxon>Eurotiomycetidae</taxon>
        <taxon>Onygenales</taxon>
        <taxon>Ajellomycetaceae</taxon>
        <taxon>Helicocarpus</taxon>
    </lineage>
</organism>
<sequence>MADRNTYLRYKRDEKLLVYWITHASNSIIHKSHSGTTPPPNTIGEISLPTLLSLSKLIAKHIKPIPNTIYRLFHSIIKARTETYAVFQQISASNPDPELERSNEKHKFWIDGLTDAFRALGGDPWTPTRKRKSGKEAGRENETSKSNEADEEDEHEVIFSNKFAPLNLNNEMEEEIMGSATEAEGSANSVAITQSVTSKKPAKKGKKKRPKKTGNGKGKKPENKKCSLAEVPLESYRLCDDETGGIWHQVAYDGLNSAVAGTISNIALGIVTNTETMVFAEFPAHIAFETITKTIIRGDVTKTQGMFRFADLLDFITDFQKTRSGKPTKSMLSEIKDWDPEFNLAKATKNQRLKWPQAYTINWLYEFVNHFSSDTVLNLRTKEDDKAFEIVDWVLGGPLNLSRRLFGLNGFAAFITRLAMQKPGTDVRSKVLPSYVLQLQCIVDFLTISRSWTPDYFKGHILKAAPASSCP</sequence>
<dbReference type="Proteomes" id="UP000223968">
    <property type="component" value="Unassembled WGS sequence"/>
</dbReference>
<dbReference type="EMBL" id="PDNB01000019">
    <property type="protein sequence ID" value="PGH16131.1"/>
    <property type="molecule type" value="Genomic_DNA"/>
</dbReference>
<dbReference type="AlphaFoldDB" id="A0A2B7Y561"/>
<feature type="region of interest" description="Disordered" evidence="1">
    <location>
        <begin position="181"/>
        <end position="225"/>
    </location>
</feature>
<feature type="region of interest" description="Disordered" evidence="1">
    <location>
        <begin position="120"/>
        <end position="162"/>
    </location>
</feature>
<feature type="domain" description="DUF6604" evidence="2">
    <location>
        <begin position="9"/>
        <end position="279"/>
    </location>
</feature>
<name>A0A2B7Y561_9EURO</name>